<comment type="caution">
    <text evidence="2">The sequence shown here is derived from an EMBL/GenBank/DDBJ whole genome shotgun (WGS) entry which is preliminary data.</text>
</comment>
<feature type="region of interest" description="Disordered" evidence="1">
    <location>
        <begin position="150"/>
        <end position="243"/>
    </location>
</feature>
<evidence type="ECO:0000313" key="2">
    <source>
        <dbReference type="EMBL" id="KAG2173828.1"/>
    </source>
</evidence>
<feature type="region of interest" description="Disordered" evidence="1">
    <location>
        <begin position="1"/>
        <end position="37"/>
    </location>
</feature>
<protein>
    <submittedName>
        <fullName evidence="2">Uncharacterized protein</fullName>
    </submittedName>
</protein>
<sequence length="288" mass="32457">MALPDTVHTRLSEKSAPASRAGFQVKDNRSYHDDSSDDGFYDYLSEEDDDYDEISYLRHKVNRLELDNKYLSQQNTHLGKEMSFSRYTVIAMRNMVSQKESSLQAASQELDKAHFRIRMLESMLMGHHYDTGSAGMDQSHQRSRAISALKNHRSNYEGPEEDEGDSYYDDDDDYEEAPSPVVAPSMERGSIKALLPIRTPSPSDDISESRRFSQDISGSASDSDESSIHQSSPPSHPSDDKVNIWNKSEDLFADDIVDIVGWHDDDDTNSVLKTVQTSHIPQPVATSL</sequence>
<dbReference type="EMBL" id="JAEPQZ010000014">
    <property type="protein sequence ID" value="KAG2173828.1"/>
    <property type="molecule type" value="Genomic_DNA"/>
</dbReference>
<evidence type="ECO:0000313" key="3">
    <source>
        <dbReference type="Proteomes" id="UP000654370"/>
    </source>
</evidence>
<dbReference type="OrthoDB" id="2422919at2759"/>
<feature type="compositionally biased region" description="Acidic residues" evidence="1">
    <location>
        <begin position="158"/>
        <end position="176"/>
    </location>
</feature>
<accession>A0A8H7UBH9</accession>
<dbReference type="AlphaFoldDB" id="A0A8H7UBH9"/>
<proteinExistence type="predicted"/>
<gene>
    <name evidence="2" type="ORF">INT43_005248</name>
</gene>
<dbReference type="Proteomes" id="UP000654370">
    <property type="component" value="Unassembled WGS sequence"/>
</dbReference>
<keyword evidence="3" id="KW-1185">Reference proteome</keyword>
<reference evidence="2" key="1">
    <citation type="submission" date="2020-12" db="EMBL/GenBank/DDBJ databases">
        <title>Metabolic potential, ecology and presence of endohyphal bacteria is reflected in genomic diversity of Mucoromycotina.</title>
        <authorList>
            <person name="Muszewska A."/>
            <person name="Okrasinska A."/>
            <person name="Steczkiewicz K."/>
            <person name="Drgas O."/>
            <person name="Orlowska M."/>
            <person name="Perlinska-Lenart U."/>
            <person name="Aleksandrzak-Piekarczyk T."/>
            <person name="Szatraj K."/>
            <person name="Zielenkiewicz U."/>
            <person name="Pilsyk S."/>
            <person name="Malc E."/>
            <person name="Mieczkowski P."/>
            <person name="Kruszewska J.S."/>
            <person name="Biernat P."/>
            <person name="Pawlowska J."/>
        </authorList>
    </citation>
    <scope>NUCLEOTIDE SEQUENCE</scope>
    <source>
        <strain evidence="2">WA0000067209</strain>
    </source>
</reference>
<name>A0A8H7UBH9_MORIS</name>
<evidence type="ECO:0000256" key="1">
    <source>
        <dbReference type="SAM" id="MobiDB-lite"/>
    </source>
</evidence>
<organism evidence="2 3">
    <name type="scientific">Mortierella isabellina</name>
    <name type="common">Filamentous fungus</name>
    <name type="synonym">Umbelopsis isabellina</name>
    <dbReference type="NCBI Taxonomy" id="91625"/>
    <lineage>
        <taxon>Eukaryota</taxon>
        <taxon>Fungi</taxon>
        <taxon>Fungi incertae sedis</taxon>
        <taxon>Mucoromycota</taxon>
        <taxon>Mucoromycotina</taxon>
        <taxon>Umbelopsidomycetes</taxon>
        <taxon>Umbelopsidales</taxon>
        <taxon>Umbelopsidaceae</taxon>
        <taxon>Umbelopsis</taxon>
    </lineage>
</organism>